<gene>
    <name evidence="1" type="ORF">ENJ10_08650</name>
</gene>
<proteinExistence type="predicted"/>
<dbReference type="AlphaFoldDB" id="A0A7V1LMI0"/>
<comment type="caution">
    <text evidence="1">The sequence shown here is derived from an EMBL/GenBank/DDBJ whole genome shotgun (WGS) entry which is preliminary data.</text>
</comment>
<dbReference type="Proteomes" id="UP000886005">
    <property type="component" value="Unassembled WGS sequence"/>
</dbReference>
<evidence type="ECO:0008006" key="2">
    <source>
        <dbReference type="Google" id="ProtNLM"/>
    </source>
</evidence>
<dbReference type="EMBL" id="DRLD01000238">
    <property type="protein sequence ID" value="HED10744.1"/>
    <property type="molecule type" value="Genomic_DNA"/>
</dbReference>
<name>A0A7V1LMI0_CALAY</name>
<evidence type="ECO:0000313" key="1">
    <source>
        <dbReference type="EMBL" id="HED10744.1"/>
    </source>
</evidence>
<accession>A0A7V1LMI0</accession>
<reference evidence="1" key="1">
    <citation type="journal article" date="2020" name="mSystems">
        <title>Genome- and Community-Level Interaction Insights into Carbon Utilization and Element Cycling Functions of Hydrothermarchaeota in Hydrothermal Sediment.</title>
        <authorList>
            <person name="Zhou Z."/>
            <person name="Liu Y."/>
            <person name="Xu W."/>
            <person name="Pan J."/>
            <person name="Luo Z.H."/>
            <person name="Li M."/>
        </authorList>
    </citation>
    <scope>NUCLEOTIDE SEQUENCE [LARGE SCALE GENOMIC DNA]</scope>
    <source>
        <strain evidence="1">HyVt-456</strain>
    </source>
</reference>
<protein>
    <recommendedName>
        <fullName evidence="2">Flagellar protein FlgJ N-terminal domain-containing protein</fullName>
    </recommendedName>
</protein>
<organism evidence="1">
    <name type="scientific">Caldithrix abyssi</name>
    <dbReference type="NCBI Taxonomy" id="187145"/>
    <lineage>
        <taxon>Bacteria</taxon>
        <taxon>Pseudomonadati</taxon>
        <taxon>Calditrichota</taxon>
        <taxon>Calditrichia</taxon>
        <taxon>Calditrichales</taxon>
        <taxon>Calditrichaceae</taxon>
        <taxon>Caldithrix</taxon>
    </lineage>
</organism>
<sequence length="131" mass="14665">MLMGDFKIDTAFVSLNKPAQGLKQDATADPLNKEEARLREVSKKMEAQFLNTLVKAMEKTVPRENNKQNMVSMMFSGVMSKAMAEQGGIGMADFIYNSLKDKENPDLSLLNQMPAVETPMLLNPLTDEDYE</sequence>